<evidence type="ECO:0000313" key="2">
    <source>
        <dbReference type="Proteomes" id="UP000189796"/>
    </source>
</evidence>
<dbReference type="AlphaFoldDB" id="A0A1M5NBE2"/>
<dbReference type="OrthoDB" id="9862894at2"/>
<accession>A0A1M5NBE2</accession>
<dbReference type="Proteomes" id="UP000189796">
    <property type="component" value="Chromosome I"/>
</dbReference>
<dbReference type="RefSeq" id="WP_154072215.1">
    <property type="nucleotide sequence ID" value="NZ_LT670817.1"/>
</dbReference>
<evidence type="ECO:0000313" key="1">
    <source>
        <dbReference type="EMBL" id="SHG86817.1"/>
    </source>
</evidence>
<sequence length="61" mass="6484">MTPSEALKHILTLVVASTKLKDDTQRKVLLRSVVVVAQKGLGVAPDGVAECAPNVLTFPTR</sequence>
<reference evidence="1 2" key="1">
    <citation type="submission" date="2016-11" db="EMBL/GenBank/DDBJ databases">
        <authorList>
            <person name="Jaros S."/>
            <person name="Januszkiewicz K."/>
            <person name="Wedrychowicz H."/>
        </authorList>
    </citation>
    <scope>NUCLEOTIDE SEQUENCE [LARGE SCALE GENOMIC DNA]</scope>
    <source>
        <strain evidence="1 2">GAS138</strain>
    </source>
</reference>
<gene>
    <name evidence="1" type="ORF">SAMN05443248_2914</name>
</gene>
<name>A0A1M5NBE2_9BRAD</name>
<protein>
    <submittedName>
        <fullName evidence="1">Uncharacterized protein</fullName>
    </submittedName>
</protein>
<proteinExistence type="predicted"/>
<organism evidence="1 2">
    <name type="scientific">Bradyrhizobium erythrophlei</name>
    <dbReference type="NCBI Taxonomy" id="1437360"/>
    <lineage>
        <taxon>Bacteria</taxon>
        <taxon>Pseudomonadati</taxon>
        <taxon>Pseudomonadota</taxon>
        <taxon>Alphaproteobacteria</taxon>
        <taxon>Hyphomicrobiales</taxon>
        <taxon>Nitrobacteraceae</taxon>
        <taxon>Bradyrhizobium</taxon>
    </lineage>
</organism>
<dbReference type="EMBL" id="LT670817">
    <property type="protein sequence ID" value="SHG86817.1"/>
    <property type="molecule type" value="Genomic_DNA"/>
</dbReference>